<organism evidence="6 7">
    <name type="scientific">Prunus yedoensis var. nudiflora</name>
    <dbReference type="NCBI Taxonomy" id="2094558"/>
    <lineage>
        <taxon>Eukaryota</taxon>
        <taxon>Viridiplantae</taxon>
        <taxon>Streptophyta</taxon>
        <taxon>Embryophyta</taxon>
        <taxon>Tracheophyta</taxon>
        <taxon>Spermatophyta</taxon>
        <taxon>Magnoliopsida</taxon>
        <taxon>eudicotyledons</taxon>
        <taxon>Gunneridae</taxon>
        <taxon>Pentapetalae</taxon>
        <taxon>rosids</taxon>
        <taxon>fabids</taxon>
        <taxon>Rosales</taxon>
        <taxon>Rosaceae</taxon>
        <taxon>Amygdaloideae</taxon>
        <taxon>Amygdaleae</taxon>
        <taxon>Prunus</taxon>
    </lineage>
</organism>
<dbReference type="STRING" id="2094558.A0A314YVJ1"/>
<keyword evidence="4" id="KW-1133">Transmembrane helix</keyword>
<dbReference type="Gene3D" id="1.10.510.10">
    <property type="entry name" value="Transferase(Phosphotransferase) domain 1"/>
    <property type="match status" value="1"/>
</dbReference>
<keyword evidence="3" id="KW-0067">ATP-binding</keyword>
<keyword evidence="2" id="KW-0547">Nucleotide-binding</keyword>
<evidence type="ECO:0000256" key="2">
    <source>
        <dbReference type="ARBA" id="ARBA00022741"/>
    </source>
</evidence>
<dbReference type="PROSITE" id="PS50011">
    <property type="entry name" value="PROTEIN_KINASE_DOM"/>
    <property type="match status" value="1"/>
</dbReference>
<accession>A0A314YVJ1</accession>
<dbReference type="InterPro" id="IPR000719">
    <property type="entry name" value="Prot_kinase_dom"/>
</dbReference>
<dbReference type="PANTHER" id="PTHR47989">
    <property type="entry name" value="OS01G0750732 PROTEIN"/>
    <property type="match status" value="1"/>
</dbReference>
<keyword evidence="6" id="KW-0808">Transferase</keyword>
<dbReference type="InterPro" id="IPR011009">
    <property type="entry name" value="Kinase-like_dom_sf"/>
</dbReference>
<evidence type="ECO:0000256" key="3">
    <source>
        <dbReference type="ARBA" id="ARBA00022840"/>
    </source>
</evidence>
<dbReference type="Gene3D" id="3.30.200.20">
    <property type="entry name" value="Phosphorylase Kinase, domain 1"/>
    <property type="match status" value="1"/>
</dbReference>
<dbReference type="PROSITE" id="PS00108">
    <property type="entry name" value="PROTEIN_KINASE_ST"/>
    <property type="match status" value="1"/>
</dbReference>
<keyword evidence="7" id="KW-1185">Reference proteome</keyword>
<keyword evidence="6" id="KW-0418">Kinase</keyword>
<dbReference type="OrthoDB" id="4062651at2759"/>
<keyword evidence="4" id="KW-0472">Membrane</keyword>
<protein>
    <submittedName>
        <fullName evidence="6">Serine/threonine-protein kinase CDL1</fullName>
    </submittedName>
</protein>
<sequence length="420" mass="46378">MEVNTTAAASAGPIGLAAENQTHKHHHSHSQPYSHHHHQGIFPSKSVLIIIISTISVMVLLAIIFIILILRRVVKSTKNNGNIYKESSIMNNTSSRFIAQTTVAFNSSPDVKGGCLQGGNSGRSIRTPIVTAASRYKGVQGVLRDGTEAAIKMLHREGRQGERSFRVEVDLLSRLHSPYLVELLGYCADQHHRLLIFECMPNGTLQHHLHSSNKHQPLDWGTRLRIALDCAKALEFLHEHAIPSVIHRDFKCTNVLLDQNFHAKVSDFGLAKMGSDKINGQISTRVLGTTGYLAPEYASTGKLTTKSDVYSYGVVLLELLTGRVPVDTKRPPGEHVLVSWALPRLTNREKVLEMVDPALQGKFSKRDLIQIAAIAAMCVQPEAEYRPLMTDVVPSLTPLVKNSCSSGSSRFQNHITSPRY</sequence>
<proteinExistence type="predicted"/>
<evidence type="ECO:0000313" key="6">
    <source>
        <dbReference type="EMBL" id="PQQ09194.1"/>
    </source>
</evidence>
<evidence type="ECO:0000313" key="7">
    <source>
        <dbReference type="Proteomes" id="UP000250321"/>
    </source>
</evidence>
<dbReference type="GO" id="GO:0005524">
    <property type="term" value="F:ATP binding"/>
    <property type="evidence" value="ECO:0007669"/>
    <property type="project" value="UniProtKB-KW"/>
</dbReference>
<reference evidence="6 7" key="1">
    <citation type="submission" date="2018-02" db="EMBL/GenBank/DDBJ databases">
        <title>Draft genome of wild Prunus yedoensis var. nudiflora.</title>
        <authorList>
            <person name="Baek S."/>
            <person name="Kim J.-H."/>
            <person name="Choi K."/>
            <person name="Kim G.-B."/>
            <person name="Cho A."/>
            <person name="Jang H."/>
            <person name="Shin C.-H."/>
            <person name="Yu H.-J."/>
            <person name="Mun J.-H."/>
        </authorList>
    </citation>
    <scope>NUCLEOTIDE SEQUENCE [LARGE SCALE GENOMIC DNA]</scope>
    <source>
        <strain evidence="7">cv. Jeju island</strain>
        <tissue evidence="6">Leaf</tissue>
    </source>
</reference>
<evidence type="ECO:0000259" key="5">
    <source>
        <dbReference type="PROSITE" id="PS50011"/>
    </source>
</evidence>
<name>A0A314YVJ1_PRUYE</name>
<dbReference type="Pfam" id="PF07714">
    <property type="entry name" value="PK_Tyr_Ser-Thr"/>
    <property type="match status" value="1"/>
</dbReference>
<dbReference type="EMBL" id="PJQY01000637">
    <property type="protein sequence ID" value="PQQ09194.1"/>
    <property type="molecule type" value="Genomic_DNA"/>
</dbReference>
<dbReference type="CDD" id="cd14066">
    <property type="entry name" value="STKc_IRAK"/>
    <property type="match status" value="1"/>
</dbReference>
<keyword evidence="1" id="KW-0723">Serine/threonine-protein kinase</keyword>
<comment type="caution">
    <text evidence="6">The sequence shown here is derived from an EMBL/GenBank/DDBJ whole genome shotgun (WGS) entry which is preliminary data.</text>
</comment>
<evidence type="ECO:0000256" key="4">
    <source>
        <dbReference type="SAM" id="Phobius"/>
    </source>
</evidence>
<feature type="transmembrane region" description="Helical" evidence="4">
    <location>
        <begin position="47"/>
        <end position="70"/>
    </location>
</feature>
<dbReference type="InterPro" id="IPR001245">
    <property type="entry name" value="Ser-Thr/Tyr_kinase_cat_dom"/>
</dbReference>
<dbReference type="PANTHER" id="PTHR47989:SF2">
    <property type="entry name" value="SERINE_THREONINE-PROTEIN KINASE PBL7-RELATED"/>
    <property type="match status" value="1"/>
</dbReference>
<keyword evidence="4" id="KW-0812">Transmembrane</keyword>
<evidence type="ECO:0000256" key="1">
    <source>
        <dbReference type="ARBA" id="ARBA00022527"/>
    </source>
</evidence>
<feature type="domain" description="Protein kinase" evidence="5">
    <location>
        <begin position="110"/>
        <end position="400"/>
    </location>
</feature>
<dbReference type="Proteomes" id="UP000250321">
    <property type="component" value="Unassembled WGS sequence"/>
</dbReference>
<dbReference type="FunFam" id="1.10.510.10:FF:000051">
    <property type="entry name" value="Receptor-like serine/threonine-protein kinase ALE2"/>
    <property type="match status" value="1"/>
</dbReference>
<dbReference type="SUPFAM" id="SSF56112">
    <property type="entry name" value="Protein kinase-like (PK-like)"/>
    <property type="match status" value="1"/>
</dbReference>
<dbReference type="InterPro" id="IPR008271">
    <property type="entry name" value="Ser/Thr_kinase_AS"/>
</dbReference>
<gene>
    <name evidence="6" type="ORF">Pyn_31339</name>
</gene>
<dbReference type="AlphaFoldDB" id="A0A314YVJ1"/>
<dbReference type="GO" id="GO:0004674">
    <property type="term" value="F:protein serine/threonine kinase activity"/>
    <property type="evidence" value="ECO:0007669"/>
    <property type="project" value="UniProtKB-KW"/>
</dbReference>